<dbReference type="InterPro" id="IPR008333">
    <property type="entry name" value="Cbr1-like_FAD-bd_dom"/>
</dbReference>
<dbReference type="AlphaFoldDB" id="A0A9Q3DFY2"/>
<evidence type="ECO:0000259" key="14">
    <source>
        <dbReference type="PROSITE" id="PS51384"/>
    </source>
</evidence>
<dbReference type="InterPro" id="IPR001433">
    <property type="entry name" value="OxRdtase_FAD/NAD-bd"/>
</dbReference>
<keyword evidence="8 13" id="KW-0274">FAD</keyword>
<dbReference type="CDD" id="cd06183">
    <property type="entry name" value="cyt_b5_reduct_like"/>
    <property type="match status" value="1"/>
</dbReference>
<evidence type="ECO:0000256" key="2">
    <source>
        <dbReference type="ARBA" id="ARBA00004572"/>
    </source>
</evidence>
<evidence type="ECO:0000256" key="5">
    <source>
        <dbReference type="ARBA" id="ARBA00022630"/>
    </source>
</evidence>
<dbReference type="SUPFAM" id="SSF52343">
    <property type="entry name" value="Ferredoxin reductase-like, C-terminal NADP-linked domain"/>
    <property type="match status" value="1"/>
</dbReference>
<dbReference type="InterPro" id="IPR001834">
    <property type="entry name" value="CBR-like"/>
</dbReference>
<feature type="binding site" evidence="13">
    <location>
        <position position="174"/>
    </location>
    <ligand>
        <name>FAD</name>
        <dbReference type="ChEBI" id="CHEBI:57692"/>
    </ligand>
</feature>
<evidence type="ECO:0000256" key="10">
    <source>
        <dbReference type="ARBA" id="ARBA00023002"/>
    </source>
</evidence>
<dbReference type="PRINTS" id="PR00406">
    <property type="entry name" value="CYTB5RDTASE"/>
</dbReference>
<feature type="domain" description="FAD-binding FR-type" evidence="14">
    <location>
        <begin position="88"/>
        <end position="200"/>
    </location>
</feature>
<name>A0A9Q3DFY2_9BASI</name>
<evidence type="ECO:0000313" key="15">
    <source>
        <dbReference type="EMBL" id="MBW0503326.1"/>
    </source>
</evidence>
<dbReference type="Pfam" id="PF00970">
    <property type="entry name" value="FAD_binding_6"/>
    <property type="match status" value="1"/>
</dbReference>
<feature type="binding site" evidence="13">
    <location>
        <position position="150"/>
    </location>
    <ligand>
        <name>FAD</name>
        <dbReference type="ChEBI" id="CHEBI:57692"/>
    </ligand>
</feature>
<keyword evidence="7" id="KW-0496">Mitochondrion</keyword>
<evidence type="ECO:0000313" key="16">
    <source>
        <dbReference type="Proteomes" id="UP000765509"/>
    </source>
</evidence>
<comment type="caution">
    <text evidence="15">The sequence shown here is derived from an EMBL/GenBank/DDBJ whole genome shotgun (WGS) entry which is preliminary data.</text>
</comment>
<feature type="binding site" evidence="13">
    <location>
        <position position="168"/>
    </location>
    <ligand>
        <name>FAD</name>
        <dbReference type="ChEBI" id="CHEBI:57692"/>
    </ligand>
</feature>
<sequence length="347" mass="37614">MSSSLLIRRLALPGRHAYSTSSTSPSTGSAGLKWLLLGGLSAGAGYWAYNSQANSSANVKNLEDKTKQAIANVTGANASASGPALSPDEWRNFKLKEVIPYNHNSSTFVFELPKGASSGLVVTSALMTKSAFSEGNLACSDDKGKPVIRPYTPVTPPNQQDTLHLLVKKYPDGKMTNHIHGLKPGDPLAMKGPFPKWPYKSNEFKAIGMIAGGSGITPHWQLIQEIASNPNDKTKVVLLFANQKEEDILLRKEFERLQSQKPEQFSIHFALDQPPKKWPSDLKGYLTIDTLKAKLPSPKLGADVKIFVCGPPGQVAAVSGPKKGREQGDLGGMLKEIGFKQDQVYKF</sequence>
<feature type="binding site" evidence="13">
    <location>
        <position position="166"/>
    </location>
    <ligand>
        <name>FAD</name>
        <dbReference type="ChEBI" id="CHEBI:57692"/>
    </ligand>
</feature>
<keyword evidence="9" id="KW-1133">Transmembrane helix</keyword>
<evidence type="ECO:0000256" key="12">
    <source>
        <dbReference type="ARBA" id="ARBA00023136"/>
    </source>
</evidence>
<dbReference type="GO" id="GO:0090524">
    <property type="term" value="F:cytochrome-b5 reductase activity, acting on NADH"/>
    <property type="evidence" value="ECO:0007669"/>
    <property type="project" value="UniProtKB-EC"/>
</dbReference>
<comment type="cofactor">
    <cofactor evidence="1 13">
        <name>FAD</name>
        <dbReference type="ChEBI" id="CHEBI:57692"/>
    </cofactor>
</comment>
<keyword evidence="16" id="KW-1185">Reference proteome</keyword>
<dbReference type="PANTHER" id="PTHR19370:SF171">
    <property type="entry name" value="NADH-CYTOCHROME B5 REDUCTASE 2"/>
    <property type="match status" value="1"/>
</dbReference>
<keyword evidence="7" id="KW-1000">Mitochondrion outer membrane</keyword>
<evidence type="ECO:0000256" key="9">
    <source>
        <dbReference type="ARBA" id="ARBA00022989"/>
    </source>
</evidence>
<dbReference type="EC" id="1.6.2.2" evidence="4"/>
<feature type="binding site" evidence="13">
    <location>
        <position position="151"/>
    </location>
    <ligand>
        <name>FAD</name>
        <dbReference type="ChEBI" id="CHEBI:57692"/>
    </ligand>
</feature>
<dbReference type="Proteomes" id="UP000765509">
    <property type="component" value="Unassembled WGS sequence"/>
</dbReference>
<evidence type="ECO:0000256" key="11">
    <source>
        <dbReference type="ARBA" id="ARBA00023027"/>
    </source>
</evidence>
<protein>
    <recommendedName>
        <fullName evidence="4">cytochrome-b5 reductase</fullName>
        <ecNumber evidence="4">1.6.2.2</ecNumber>
    </recommendedName>
</protein>
<organism evidence="15 16">
    <name type="scientific">Austropuccinia psidii MF-1</name>
    <dbReference type="NCBI Taxonomy" id="1389203"/>
    <lineage>
        <taxon>Eukaryota</taxon>
        <taxon>Fungi</taxon>
        <taxon>Dikarya</taxon>
        <taxon>Basidiomycota</taxon>
        <taxon>Pucciniomycotina</taxon>
        <taxon>Pucciniomycetes</taxon>
        <taxon>Pucciniales</taxon>
        <taxon>Sphaerophragmiaceae</taxon>
        <taxon>Austropuccinia</taxon>
    </lineage>
</organism>
<dbReference type="InterPro" id="IPR039261">
    <property type="entry name" value="FNR_nucleotide-bd"/>
</dbReference>
<accession>A0A9Q3DFY2</accession>
<keyword evidence="6" id="KW-0812">Transmembrane</keyword>
<dbReference type="OrthoDB" id="432685at2759"/>
<dbReference type="GO" id="GO:0005741">
    <property type="term" value="C:mitochondrial outer membrane"/>
    <property type="evidence" value="ECO:0007669"/>
    <property type="project" value="UniProtKB-SubCell"/>
</dbReference>
<evidence type="ECO:0000256" key="8">
    <source>
        <dbReference type="ARBA" id="ARBA00022827"/>
    </source>
</evidence>
<feature type="binding site" evidence="13">
    <location>
        <position position="149"/>
    </location>
    <ligand>
        <name>FAD</name>
        <dbReference type="ChEBI" id="CHEBI:57692"/>
    </ligand>
</feature>
<evidence type="ECO:0000256" key="3">
    <source>
        <dbReference type="ARBA" id="ARBA00006105"/>
    </source>
</evidence>
<reference evidence="15" key="1">
    <citation type="submission" date="2021-03" db="EMBL/GenBank/DDBJ databases">
        <title>Draft genome sequence of rust myrtle Austropuccinia psidii MF-1, a brazilian biotype.</title>
        <authorList>
            <person name="Quecine M.C."/>
            <person name="Pachon D.M.R."/>
            <person name="Bonatelli M.L."/>
            <person name="Correr F.H."/>
            <person name="Franceschini L.M."/>
            <person name="Leite T.F."/>
            <person name="Margarido G.R.A."/>
            <person name="Almeida C.A."/>
            <person name="Ferrarezi J.A."/>
            <person name="Labate C.A."/>
        </authorList>
    </citation>
    <scope>NUCLEOTIDE SEQUENCE</scope>
    <source>
        <strain evidence="15">MF-1</strain>
    </source>
</reference>
<feature type="binding site" evidence="13">
    <location>
        <position position="217"/>
    </location>
    <ligand>
        <name>FAD</name>
        <dbReference type="ChEBI" id="CHEBI:57692"/>
    </ligand>
</feature>
<dbReference type="FunFam" id="2.40.30.10:FF:000069">
    <property type="entry name" value="NADH-cytochrome b5 reductase"/>
    <property type="match status" value="1"/>
</dbReference>
<evidence type="ECO:0000256" key="6">
    <source>
        <dbReference type="ARBA" id="ARBA00022692"/>
    </source>
</evidence>
<comment type="similarity">
    <text evidence="3">Belongs to the flavoprotein pyridine nucleotide cytochrome reductase family.</text>
</comment>
<gene>
    <name evidence="15" type="ORF">O181_043041</name>
</gene>
<keyword evidence="5 13" id="KW-0285">Flavoprotein</keyword>
<keyword evidence="12" id="KW-0472">Membrane</keyword>
<keyword evidence="11" id="KW-0520">NAD</keyword>
<dbReference type="SUPFAM" id="SSF63380">
    <property type="entry name" value="Riboflavin synthase domain-like"/>
    <property type="match status" value="1"/>
</dbReference>
<dbReference type="PANTHER" id="PTHR19370">
    <property type="entry name" value="NADH-CYTOCHROME B5 REDUCTASE"/>
    <property type="match status" value="1"/>
</dbReference>
<dbReference type="PROSITE" id="PS51384">
    <property type="entry name" value="FAD_FR"/>
    <property type="match status" value="1"/>
</dbReference>
<dbReference type="EMBL" id="AVOT02017305">
    <property type="protein sequence ID" value="MBW0503326.1"/>
    <property type="molecule type" value="Genomic_DNA"/>
</dbReference>
<dbReference type="Pfam" id="PF00175">
    <property type="entry name" value="NAD_binding_1"/>
    <property type="match status" value="1"/>
</dbReference>
<dbReference type="FunFam" id="3.40.50.80:FF:000009">
    <property type="entry name" value="NADH-cytochrome b5 reductase"/>
    <property type="match status" value="1"/>
</dbReference>
<dbReference type="Gene3D" id="2.40.30.10">
    <property type="entry name" value="Translation factors"/>
    <property type="match status" value="1"/>
</dbReference>
<evidence type="ECO:0000256" key="7">
    <source>
        <dbReference type="ARBA" id="ARBA00022787"/>
    </source>
</evidence>
<evidence type="ECO:0000256" key="1">
    <source>
        <dbReference type="ARBA" id="ARBA00001974"/>
    </source>
</evidence>
<keyword evidence="10" id="KW-0560">Oxidoreductase</keyword>
<evidence type="ECO:0000256" key="4">
    <source>
        <dbReference type="ARBA" id="ARBA00012011"/>
    </source>
</evidence>
<dbReference type="Gene3D" id="3.40.50.80">
    <property type="entry name" value="Nucleotide-binding domain of ferredoxin-NADP reductase (FNR) module"/>
    <property type="match status" value="1"/>
</dbReference>
<dbReference type="InterPro" id="IPR017938">
    <property type="entry name" value="Riboflavin_synthase-like_b-brl"/>
</dbReference>
<dbReference type="InterPro" id="IPR017927">
    <property type="entry name" value="FAD-bd_FR_type"/>
</dbReference>
<proteinExistence type="inferred from homology"/>
<evidence type="ECO:0000256" key="13">
    <source>
        <dbReference type="PIRSR" id="PIRSR601834-1"/>
    </source>
</evidence>
<feature type="binding site" evidence="13">
    <location>
        <position position="175"/>
    </location>
    <ligand>
        <name>FAD</name>
        <dbReference type="ChEBI" id="CHEBI:57692"/>
    </ligand>
</feature>
<comment type="subcellular location">
    <subcellularLocation>
        <location evidence="2">Mitochondrion outer membrane</location>
        <topology evidence="2">Single-pass membrane protein</topology>
    </subcellularLocation>
</comment>